<name>A0ABX7R907_9GAMM</name>
<evidence type="ECO:0000313" key="4">
    <source>
        <dbReference type="Proteomes" id="UP000663400"/>
    </source>
</evidence>
<feature type="region of interest" description="Disordered" evidence="1">
    <location>
        <begin position="259"/>
        <end position="288"/>
    </location>
</feature>
<feature type="domain" description="IrrE N-terminal-like" evidence="2">
    <location>
        <begin position="31"/>
        <end position="157"/>
    </location>
</feature>
<sequence length="288" mass="32041">MDELTAISRARRLLEKHPSARAPVDIAAIAEAEGFEVKESDKLESGTAGMLLQRGGRKIIVVNKNDHPYRRRFTIAHELAHQILGLPSVHGARVPSDELERHGRRPKEEILCDVFAAECLVPWKLIQQQANNLHFTVETISELSELYEASKPCVASRFAQVSEDLLAYVPVESGTVRHAILSRSLRESGLRITVGIKVPRTSAVYRAMERDEGIAIVDIEGTDWSESGVAGDFSCHEEAFHVGDWDQGFTLLTFEEAPSSSDAVSDRDIHEDDERLSPLTGHLEWGKK</sequence>
<keyword evidence="4" id="KW-1185">Reference proteome</keyword>
<dbReference type="EMBL" id="CP071517">
    <property type="protein sequence ID" value="QSX74230.1"/>
    <property type="molecule type" value="Genomic_DNA"/>
</dbReference>
<accession>A0ABX7R907</accession>
<evidence type="ECO:0000256" key="1">
    <source>
        <dbReference type="SAM" id="MobiDB-lite"/>
    </source>
</evidence>
<evidence type="ECO:0000313" key="3">
    <source>
        <dbReference type="EMBL" id="QSX74230.1"/>
    </source>
</evidence>
<dbReference type="InterPro" id="IPR052345">
    <property type="entry name" value="Rad_response_metalloprotease"/>
</dbReference>
<dbReference type="PANTHER" id="PTHR43236">
    <property type="entry name" value="ANTITOXIN HIGA1"/>
    <property type="match status" value="1"/>
</dbReference>
<dbReference type="Pfam" id="PF06114">
    <property type="entry name" value="Peptidase_M78"/>
    <property type="match status" value="1"/>
</dbReference>
<dbReference type="Proteomes" id="UP000663400">
    <property type="component" value="Chromosome"/>
</dbReference>
<dbReference type="RefSeq" id="WP_200607941.1">
    <property type="nucleotide sequence ID" value="NZ_CP071517.1"/>
</dbReference>
<proteinExistence type="predicted"/>
<reference evidence="3 4" key="1">
    <citation type="submission" date="2021-02" db="EMBL/GenBank/DDBJ databases">
        <title>Lysobacter arenosi sp. nov., isolated from soil of gangwondo yeongwol, south Korea.</title>
        <authorList>
            <person name="Kim K.R."/>
            <person name="Kim K.H."/>
            <person name="Jeon C.O."/>
        </authorList>
    </citation>
    <scope>NUCLEOTIDE SEQUENCE [LARGE SCALE GENOMIC DNA]</scope>
    <source>
        <strain evidence="3 4">R7</strain>
    </source>
</reference>
<feature type="compositionally biased region" description="Basic and acidic residues" evidence="1">
    <location>
        <begin position="264"/>
        <end position="276"/>
    </location>
</feature>
<dbReference type="InterPro" id="IPR010359">
    <property type="entry name" value="IrrE_HExxH"/>
</dbReference>
<gene>
    <name evidence="3" type="ORF">HIV01_013635</name>
</gene>
<evidence type="ECO:0000259" key="2">
    <source>
        <dbReference type="Pfam" id="PF06114"/>
    </source>
</evidence>
<dbReference type="Gene3D" id="1.10.10.2910">
    <property type="match status" value="1"/>
</dbReference>
<protein>
    <submittedName>
        <fullName evidence="3">ImmA/IrrE family metallo-endopeptidase</fullName>
    </submittedName>
</protein>
<dbReference type="PANTHER" id="PTHR43236:SF2">
    <property type="entry name" value="BLL0069 PROTEIN"/>
    <property type="match status" value="1"/>
</dbReference>
<organism evidence="3 4">
    <name type="scientific">Lysobacter arenosi</name>
    <dbReference type="NCBI Taxonomy" id="2795387"/>
    <lineage>
        <taxon>Bacteria</taxon>
        <taxon>Pseudomonadati</taxon>
        <taxon>Pseudomonadota</taxon>
        <taxon>Gammaproteobacteria</taxon>
        <taxon>Lysobacterales</taxon>
        <taxon>Lysobacteraceae</taxon>
        <taxon>Lysobacter</taxon>
    </lineage>
</organism>